<dbReference type="RefSeq" id="WP_169457196.1">
    <property type="nucleotide sequence ID" value="NZ_CP051774.1"/>
</dbReference>
<feature type="chain" id="PRO_5032447523" description="Ig-like domain-containing protein" evidence="3">
    <location>
        <begin position="22"/>
        <end position="1174"/>
    </location>
</feature>
<dbReference type="Pfam" id="PF17963">
    <property type="entry name" value="Big_9"/>
    <property type="match status" value="1"/>
</dbReference>
<dbReference type="InterPro" id="IPR006558">
    <property type="entry name" value="LamG-like"/>
</dbReference>
<protein>
    <recommendedName>
        <fullName evidence="4">Ig-like domain-containing protein</fullName>
    </recommendedName>
</protein>
<dbReference type="InterPro" id="IPR015919">
    <property type="entry name" value="Cadherin-like_sf"/>
</dbReference>
<dbReference type="GO" id="GO:0005509">
    <property type="term" value="F:calcium ion binding"/>
    <property type="evidence" value="ECO:0007669"/>
    <property type="project" value="InterPro"/>
</dbReference>
<evidence type="ECO:0000256" key="2">
    <source>
        <dbReference type="ARBA" id="ARBA00023157"/>
    </source>
</evidence>
<reference evidence="5 6" key="1">
    <citation type="submission" date="2020-04" db="EMBL/GenBank/DDBJ databases">
        <title>Luteolibacter sp. G-1-1-1 isolated from soil.</title>
        <authorList>
            <person name="Dahal R.H."/>
        </authorList>
    </citation>
    <scope>NUCLEOTIDE SEQUENCE [LARGE SCALE GENOMIC DNA]</scope>
    <source>
        <strain evidence="5 6">G-1-1-1</strain>
    </source>
</reference>
<feature type="signal peptide" evidence="3">
    <location>
        <begin position="1"/>
        <end position="21"/>
    </location>
</feature>
<dbReference type="AlphaFoldDB" id="A0A858RQT8"/>
<dbReference type="Pfam" id="PF13385">
    <property type="entry name" value="Laminin_G_3"/>
    <property type="match status" value="2"/>
</dbReference>
<evidence type="ECO:0000259" key="4">
    <source>
        <dbReference type="PROSITE" id="PS50835"/>
    </source>
</evidence>
<dbReference type="InterPro" id="IPR007110">
    <property type="entry name" value="Ig-like_dom"/>
</dbReference>
<dbReference type="SMART" id="SM00736">
    <property type="entry name" value="CADG"/>
    <property type="match status" value="1"/>
</dbReference>
<dbReference type="InterPro" id="IPR036179">
    <property type="entry name" value="Ig-like_dom_sf"/>
</dbReference>
<dbReference type="Gene3D" id="2.60.120.200">
    <property type="match status" value="2"/>
</dbReference>
<dbReference type="Gene3D" id="2.60.40.10">
    <property type="entry name" value="Immunoglobulins"/>
    <property type="match status" value="2"/>
</dbReference>
<accession>A0A858RQT8</accession>
<organism evidence="5 6">
    <name type="scientific">Luteolibacter luteus</name>
    <dbReference type="NCBI Taxonomy" id="2728835"/>
    <lineage>
        <taxon>Bacteria</taxon>
        <taxon>Pseudomonadati</taxon>
        <taxon>Verrucomicrobiota</taxon>
        <taxon>Verrucomicrobiia</taxon>
        <taxon>Verrucomicrobiales</taxon>
        <taxon>Verrucomicrobiaceae</taxon>
        <taxon>Luteolibacter</taxon>
    </lineage>
</organism>
<keyword evidence="1 3" id="KW-0732">Signal</keyword>
<evidence type="ECO:0000256" key="1">
    <source>
        <dbReference type="ARBA" id="ARBA00022729"/>
    </source>
</evidence>
<dbReference type="PROSITE" id="PS50835">
    <property type="entry name" value="IG_LIKE"/>
    <property type="match status" value="1"/>
</dbReference>
<gene>
    <name evidence="5" type="ORF">HHL09_23970</name>
</gene>
<dbReference type="InterPro" id="IPR003599">
    <property type="entry name" value="Ig_sub"/>
</dbReference>
<dbReference type="SMART" id="SM00560">
    <property type="entry name" value="LamGL"/>
    <property type="match status" value="1"/>
</dbReference>
<evidence type="ECO:0000313" key="6">
    <source>
        <dbReference type="Proteomes" id="UP000501812"/>
    </source>
</evidence>
<evidence type="ECO:0000256" key="3">
    <source>
        <dbReference type="SAM" id="SignalP"/>
    </source>
</evidence>
<keyword evidence="2" id="KW-1015">Disulfide bond</keyword>
<proteinExistence type="predicted"/>
<dbReference type="GO" id="GO:0016020">
    <property type="term" value="C:membrane"/>
    <property type="evidence" value="ECO:0007669"/>
    <property type="project" value="InterPro"/>
</dbReference>
<feature type="domain" description="Ig-like" evidence="4">
    <location>
        <begin position="205"/>
        <end position="251"/>
    </location>
</feature>
<evidence type="ECO:0000313" key="5">
    <source>
        <dbReference type="EMBL" id="QJE98709.1"/>
    </source>
</evidence>
<keyword evidence="6" id="KW-1185">Reference proteome</keyword>
<dbReference type="SMART" id="SM00409">
    <property type="entry name" value="IG"/>
    <property type="match status" value="1"/>
</dbReference>
<dbReference type="KEGG" id="luo:HHL09_23970"/>
<dbReference type="SUPFAM" id="SSF49899">
    <property type="entry name" value="Concanavalin A-like lectins/glucanases"/>
    <property type="match status" value="2"/>
</dbReference>
<dbReference type="SUPFAM" id="SSF49313">
    <property type="entry name" value="Cadherin-like"/>
    <property type="match status" value="1"/>
</dbReference>
<dbReference type="InterPro" id="IPR006644">
    <property type="entry name" value="Cadg"/>
</dbReference>
<dbReference type="InterPro" id="IPR013783">
    <property type="entry name" value="Ig-like_fold"/>
</dbReference>
<dbReference type="Proteomes" id="UP000501812">
    <property type="component" value="Chromosome"/>
</dbReference>
<name>A0A858RQT8_9BACT</name>
<sequence>MSFRTLARSALLLAAASSARADVTYTLNLGSSANEQQVAASVATAAQLVNTYGSFNKHWNVFYNSGIPTAEGNYDGYMGYGSQRTVRTVLHEGGHTFGMGTGPNYGNLIAGGVWKGKYGNQVQFDTYNNFGDGLHGDGHAIWPGGFNYESEDGFIERIWMIRIMAGIRADMGIMSYTKEARNNAVVLGETAQFRVESPFAYAWQWYKNGAPLVNGGDISGANTATLRIANADAADGGSYYCAASGAGETLNSRARQLWVHNVPQLGQWNFNGTPANALNANHGATFGSPSYAVGKIAQSIDLDGVDDYVDLPDALGRTRDMTVATWVNWDGGGDWQRVFDFGTGTYQFLCLTPKAGGAGLRLALRDAINGKSAEYQVNSATLPTGQWVHLAAVLRGNYMSLYVNGKPVGSTFGIESSPADFPATNNYIGKSQFNDPYFNGRIDDFRLYAKALDGPEIWSLWGQSANQAPVFSTSLITLPNANALIPYASQSIASFATDADSDTLTFTKLNGPAWLTVAANGMLSGQPGSGDGGENTFVVRVSDPSGATSDATLKLQVFAPLSAPVTSSQTSPVADSDDAYYLATNITEGNTIGGTTNSPDNDALTYVAEDRTSKGQTFTTGANPQGYSLQSFTFAHVGWPVFTSNGTSYDIQPGDQWEFQIGTVTGTTKTPLLKYSATYDGAAITGSGTSGTGRYLTFNVSGMGVQLSPSTTYYFEIAPLSGDPFFELSSAKNGNYSGGTAFRGNTNGTIGTSATPLSGDYVFLANLEARSTTPASTVAWWNFEEGTANTYVPYSRTSDGQYEGSIVDRSGNANHLSAWTSNWHWYRAEVPAPTTPQTGAPNTLSMRNGSSFPAVSAIGTPLTNWSPTAWTIEATIRPEDATNGYQTFIGRDSRGTFSGDPALAAFYFAITPTGGLRVMFTDAAGNNWNVTTGANTLLDNKWYAVAANSDGDTLSLYLKNLSDGATSYTLLGTADISSSTNPAISTGAGDGGDWDPGVFSFARGLYNGGHTDRFFGNIDDVRFSNGALSPESFLYTTPPQSPTYATWAAGYPGMGASSGFNDDPDEDGIANGLENFLGTDPTTTSKGLQNIGKSASTFTFQHTQNGAPASDLTARYRWSSDLQNWNVSGATLGGTTVTFVATPNTPAPGTTTVTATIAGNTSAKIFVDLQVTQP</sequence>
<dbReference type="EMBL" id="CP051774">
    <property type="protein sequence ID" value="QJE98709.1"/>
    <property type="molecule type" value="Genomic_DNA"/>
</dbReference>
<dbReference type="Pfam" id="PF13927">
    <property type="entry name" value="Ig_3"/>
    <property type="match status" value="1"/>
</dbReference>
<dbReference type="SUPFAM" id="SSF48726">
    <property type="entry name" value="Immunoglobulin"/>
    <property type="match status" value="1"/>
</dbReference>
<dbReference type="InterPro" id="IPR013320">
    <property type="entry name" value="ConA-like_dom_sf"/>
</dbReference>